<dbReference type="Proteomes" id="UP000058613">
    <property type="component" value="Chromosome"/>
</dbReference>
<proteinExistence type="predicted"/>
<name>A0A0P0N3N4_9CREN</name>
<dbReference type="EMBL" id="CP013011">
    <property type="protein sequence ID" value="ALL00915.1"/>
    <property type="molecule type" value="Genomic_DNA"/>
</dbReference>
<sequence length="400" mass="44963">MPKESYRTITIRKEVYETLATIADIQGKSISELVSELVWNYVNEGKDKGFMVDLMGELGIDLAEAINRHAKPRIEVDETDHIIFRCPKCGESLALLRIGYSGDAYGTLYLYFLCPLCGTVMYRKTYATGFPPQTIKISSVEDIPRIAHKALSTYSRAEYIIEDTGSTVLASLAPSGYGVGFRKHGVCIDAGILDFPAVKSVLGYYGVSSKFFKDYPKVSNDNRMVLINDKLCFSYDYFADVYRRILNDIAKQLKPSHILSDGTQVYEFTTDFYKEPPTLLKPLYGIAVAEAGTLLSGMDALRSIYRLTTIGGFDIIEDCMEKTAEYARNAKNYKQLLETIAPIADSCTRHPSALQQLWSTAEALAVFPLERKRRKSIQKAVIVFKPREGAKEEYMYEKVA</sequence>
<dbReference type="OrthoDB" id="387668at2157"/>
<gene>
    <name evidence="1" type="ORF">Pyrde_0865</name>
</gene>
<accession>A0A0P0N3N4</accession>
<protein>
    <submittedName>
        <fullName evidence="1">Uncharacterized protein</fullName>
    </submittedName>
</protein>
<dbReference type="STRING" id="1273541.Pyrde_0865"/>
<dbReference type="AlphaFoldDB" id="A0A0P0N3N4"/>
<dbReference type="GeneID" id="26099204"/>
<organism evidence="1 2">
    <name type="scientific">Pyrodictium delaneyi</name>
    <dbReference type="NCBI Taxonomy" id="1273541"/>
    <lineage>
        <taxon>Archaea</taxon>
        <taxon>Thermoproteota</taxon>
        <taxon>Thermoprotei</taxon>
        <taxon>Desulfurococcales</taxon>
        <taxon>Pyrodictiaceae</taxon>
        <taxon>Pyrodictium</taxon>
    </lineage>
</organism>
<evidence type="ECO:0000313" key="1">
    <source>
        <dbReference type="EMBL" id="ALL00915.1"/>
    </source>
</evidence>
<evidence type="ECO:0000313" key="2">
    <source>
        <dbReference type="Proteomes" id="UP000058613"/>
    </source>
</evidence>
<dbReference type="RefSeq" id="WP_143522029.1">
    <property type="nucleotide sequence ID" value="NZ_CP013011.1"/>
</dbReference>
<reference evidence="1 2" key="1">
    <citation type="submission" date="2015-10" db="EMBL/GenBank/DDBJ databases">
        <title>Complete genome sequence of hyperthermophilic archaeon Pyrodictium delaneyi Su06.</title>
        <authorList>
            <person name="Jung J.-H."/>
            <person name="Lin J."/>
            <person name="Holden J.F."/>
            <person name="Park C.-S."/>
        </authorList>
    </citation>
    <scope>NUCLEOTIDE SEQUENCE [LARGE SCALE GENOMIC DNA]</scope>
    <source>
        <strain evidence="1 2">Su06</strain>
    </source>
</reference>
<dbReference type="KEGG" id="pdl:Pyrde_0865"/>